<keyword evidence="2" id="KW-1185">Reference proteome</keyword>
<protein>
    <submittedName>
        <fullName evidence="1">Uncharacterized protein</fullName>
    </submittedName>
</protein>
<dbReference type="AlphaFoldDB" id="A0A0P6XN45"/>
<evidence type="ECO:0000313" key="1">
    <source>
        <dbReference type="EMBL" id="KPL76654.1"/>
    </source>
</evidence>
<gene>
    <name evidence="1" type="ORF">AC812_04860</name>
</gene>
<dbReference type="OrthoDB" id="162560at2"/>
<dbReference type="STRING" id="360411.AC812_04860"/>
<dbReference type="RefSeq" id="WP_061919775.1">
    <property type="nucleotide sequence ID" value="NZ_DF967971.1"/>
</dbReference>
<name>A0A0P6XN45_9CHLR</name>
<proteinExistence type="predicted"/>
<accession>A0A0P6XN45</accession>
<dbReference type="Proteomes" id="UP000050514">
    <property type="component" value="Unassembled WGS sequence"/>
</dbReference>
<sequence length="101" mass="11278">MDMIYRAIVNTLIPPVDYPASLLINRSDWGQVLWAIKQGVPHYIRHRGTTRLFGVPPIAGFYEPKPGDVYLVVRLKPGIAPGEVEVEASPDDLEVLKVEVL</sequence>
<reference evidence="1 2" key="1">
    <citation type="submission" date="2015-07" db="EMBL/GenBank/DDBJ databases">
        <title>Draft genome of Bellilinea caldifistulae DSM 17877.</title>
        <authorList>
            <person name="Hemp J."/>
            <person name="Ward L.M."/>
            <person name="Pace L.A."/>
            <person name="Fischer W.W."/>
        </authorList>
    </citation>
    <scope>NUCLEOTIDE SEQUENCE [LARGE SCALE GENOMIC DNA]</scope>
    <source>
        <strain evidence="1 2">GOMI-1</strain>
    </source>
</reference>
<evidence type="ECO:0000313" key="2">
    <source>
        <dbReference type="Proteomes" id="UP000050514"/>
    </source>
</evidence>
<dbReference type="EMBL" id="LGHJ01000011">
    <property type="protein sequence ID" value="KPL76654.1"/>
    <property type="molecule type" value="Genomic_DNA"/>
</dbReference>
<comment type="caution">
    <text evidence="1">The sequence shown here is derived from an EMBL/GenBank/DDBJ whole genome shotgun (WGS) entry which is preliminary data.</text>
</comment>
<organism evidence="1 2">
    <name type="scientific">Bellilinea caldifistulae</name>
    <dbReference type="NCBI Taxonomy" id="360411"/>
    <lineage>
        <taxon>Bacteria</taxon>
        <taxon>Bacillati</taxon>
        <taxon>Chloroflexota</taxon>
        <taxon>Anaerolineae</taxon>
        <taxon>Anaerolineales</taxon>
        <taxon>Anaerolineaceae</taxon>
        <taxon>Bellilinea</taxon>
    </lineage>
</organism>